<dbReference type="EMBL" id="MPZV01000006">
    <property type="protein sequence ID" value="OOY22474.1"/>
    <property type="molecule type" value="Genomic_DNA"/>
</dbReference>
<sequence length="68" mass="7593">MRVHPETGVELVRGVRPVRLSLESQSMVVEMPGWYAIDDVSGESGIFDRDDMLVSDSAIAEMRSRGLR</sequence>
<gene>
    <name evidence="1" type="ORF">BMI91_19525</name>
</gene>
<keyword evidence="2" id="KW-1185">Reference proteome</keyword>
<dbReference type="Proteomes" id="UP000190787">
    <property type="component" value="Unassembled WGS sequence"/>
</dbReference>
<name>A0ABX3MWE6_9RHOB</name>
<reference evidence="1 2" key="1">
    <citation type="submission" date="2016-11" db="EMBL/GenBank/DDBJ databases">
        <title>A multilocus sequence analysis scheme for characterization of bacteria in the genus Thioclava.</title>
        <authorList>
            <person name="Liu Y."/>
            <person name="Shao Z."/>
        </authorList>
    </citation>
    <scope>NUCLEOTIDE SEQUENCE [LARGE SCALE GENOMIC DNA]</scope>
    <source>
        <strain evidence="1 2">TAW-CT134</strain>
    </source>
</reference>
<comment type="caution">
    <text evidence="1">The sequence shown here is derived from an EMBL/GenBank/DDBJ whole genome shotgun (WGS) entry which is preliminary data.</text>
</comment>
<protein>
    <submittedName>
        <fullName evidence="1">Uncharacterized protein</fullName>
    </submittedName>
</protein>
<organism evidence="1 2">
    <name type="scientific">Thioclava sediminum</name>
    <dbReference type="NCBI Taxonomy" id="1915319"/>
    <lineage>
        <taxon>Bacteria</taxon>
        <taxon>Pseudomonadati</taxon>
        <taxon>Pseudomonadota</taxon>
        <taxon>Alphaproteobacteria</taxon>
        <taxon>Rhodobacterales</taxon>
        <taxon>Paracoccaceae</taxon>
        <taxon>Thioclava</taxon>
    </lineage>
</organism>
<evidence type="ECO:0000313" key="1">
    <source>
        <dbReference type="EMBL" id="OOY22474.1"/>
    </source>
</evidence>
<evidence type="ECO:0000313" key="2">
    <source>
        <dbReference type="Proteomes" id="UP000190787"/>
    </source>
</evidence>
<accession>A0ABX3MWE6</accession>
<proteinExistence type="predicted"/>